<evidence type="ECO:0000313" key="5">
    <source>
        <dbReference type="EMBL" id="OGK20955.1"/>
    </source>
</evidence>
<evidence type="ECO:0000256" key="3">
    <source>
        <dbReference type="PROSITE-ProRule" id="PRU00464"/>
    </source>
</evidence>
<organism evidence="5 6">
    <name type="scientific">Candidatus Roizmanbacteria bacterium RIFCSPHIGHO2_01_FULL_39_8</name>
    <dbReference type="NCBI Taxonomy" id="1802033"/>
    <lineage>
        <taxon>Bacteria</taxon>
        <taxon>Candidatus Roizmaniibacteriota</taxon>
    </lineage>
</organism>
<dbReference type="AlphaFoldDB" id="A0A1F7GQ66"/>
<sequence length="130" mass="15112">MDACVFCKIVRGELPSYTIYEDELFLGFLDHRPRLFGHTLMIPKRHYQWVYEIPEFGAYWLAIRKVTYAIRSALKPAFVSYMTYGMHVPHAHVHLLPRSEGEIGIFPPIKQVSSEEMKRLSEKISQALAV</sequence>
<dbReference type="Gene3D" id="3.30.428.10">
    <property type="entry name" value="HIT-like"/>
    <property type="match status" value="1"/>
</dbReference>
<dbReference type="PANTHER" id="PTHR46648">
    <property type="entry name" value="HIT FAMILY PROTEIN 1"/>
    <property type="match status" value="1"/>
</dbReference>
<reference evidence="5 6" key="1">
    <citation type="journal article" date="2016" name="Nat. Commun.">
        <title>Thousands of microbial genomes shed light on interconnected biogeochemical processes in an aquifer system.</title>
        <authorList>
            <person name="Anantharaman K."/>
            <person name="Brown C.T."/>
            <person name="Hug L.A."/>
            <person name="Sharon I."/>
            <person name="Castelle C.J."/>
            <person name="Probst A.J."/>
            <person name="Thomas B.C."/>
            <person name="Singh A."/>
            <person name="Wilkins M.J."/>
            <person name="Karaoz U."/>
            <person name="Brodie E.L."/>
            <person name="Williams K.H."/>
            <person name="Hubbard S.S."/>
            <person name="Banfield J.F."/>
        </authorList>
    </citation>
    <scope>NUCLEOTIDE SEQUENCE [LARGE SCALE GENOMIC DNA]</scope>
</reference>
<dbReference type="InterPro" id="IPR011146">
    <property type="entry name" value="HIT-like"/>
</dbReference>
<dbReference type="PROSITE" id="PS51084">
    <property type="entry name" value="HIT_2"/>
    <property type="match status" value="1"/>
</dbReference>
<gene>
    <name evidence="5" type="ORF">A2866_06855</name>
</gene>
<feature type="short sequence motif" description="Histidine triad motif" evidence="2 3">
    <location>
        <begin position="90"/>
        <end position="94"/>
    </location>
</feature>
<feature type="active site" description="Tele-AMP-histidine intermediate" evidence="1">
    <location>
        <position position="92"/>
    </location>
</feature>
<feature type="domain" description="HIT" evidence="4">
    <location>
        <begin position="5"/>
        <end position="105"/>
    </location>
</feature>
<evidence type="ECO:0000256" key="1">
    <source>
        <dbReference type="PIRSR" id="PIRSR601310-1"/>
    </source>
</evidence>
<protein>
    <recommendedName>
        <fullName evidence="4">HIT domain-containing protein</fullName>
    </recommendedName>
</protein>
<dbReference type="EMBL" id="MFZI01000024">
    <property type="protein sequence ID" value="OGK20955.1"/>
    <property type="molecule type" value="Genomic_DNA"/>
</dbReference>
<dbReference type="PRINTS" id="PR00332">
    <property type="entry name" value="HISTRIAD"/>
</dbReference>
<accession>A0A1F7GQ66</accession>
<name>A0A1F7GQ66_9BACT</name>
<evidence type="ECO:0000256" key="2">
    <source>
        <dbReference type="PIRSR" id="PIRSR601310-3"/>
    </source>
</evidence>
<evidence type="ECO:0000313" key="6">
    <source>
        <dbReference type="Proteomes" id="UP000177026"/>
    </source>
</evidence>
<dbReference type="Proteomes" id="UP000177026">
    <property type="component" value="Unassembled WGS sequence"/>
</dbReference>
<dbReference type="Pfam" id="PF01230">
    <property type="entry name" value="HIT"/>
    <property type="match status" value="1"/>
</dbReference>
<dbReference type="GO" id="GO:0009117">
    <property type="term" value="P:nucleotide metabolic process"/>
    <property type="evidence" value="ECO:0007669"/>
    <property type="project" value="TreeGrafter"/>
</dbReference>
<proteinExistence type="predicted"/>
<dbReference type="SUPFAM" id="SSF54197">
    <property type="entry name" value="HIT-like"/>
    <property type="match status" value="1"/>
</dbReference>
<dbReference type="InterPro" id="IPR036265">
    <property type="entry name" value="HIT-like_sf"/>
</dbReference>
<dbReference type="GO" id="GO:0003824">
    <property type="term" value="F:catalytic activity"/>
    <property type="evidence" value="ECO:0007669"/>
    <property type="project" value="InterPro"/>
</dbReference>
<evidence type="ECO:0000259" key="4">
    <source>
        <dbReference type="PROSITE" id="PS51084"/>
    </source>
</evidence>
<dbReference type="PANTHER" id="PTHR46648:SF1">
    <property type="entry name" value="ADENOSINE 5'-MONOPHOSPHORAMIDASE HNT1"/>
    <property type="match status" value="1"/>
</dbReference>
<dbReference type="InterPro" id="IPR001310">
    <property type="entry name" value="Histidine_triad_HIT"/>
</dbReference>
<comment type="caution">
    <text evidence="5">The sequence shown here is derived from an EMBL/GenBank/DDBJ whole genome shotgun (WGS) entry which is preliminary data.</text>
</comment>